<organism evidence="1 2">
    <name type="scientific">Caulobacter vibrioides OR37</name>
    <dbReference type="NCBI Taxonomy" id="1292034"/>
    <lineage>
        <taxon>Bacteria</taxon>
        <taxon>Pseudomonadati</taxon>
        <taxon>Pseudomonadota</taxon>
        <taxon>Alphaproteobacteria</taxon>
        <taxon>Caulobacterales</taxon>
        <taxon>Caulobacteraceae</taxon>
        <taxon>Caulobacter</taxon>
    </lineage>
</organism>
<proteinExistence type="predicted"/>
<name>R0D0W2_CAUVI</name>
<dbReference type="PATRIC" id="fig|1292034.3.peg.1903"/>
<evidence type="ECO:0000313" key="2">
    <source>
        <dbReference type="Proteomes" id="UP000013063"/>
    </source>
</evidence>
<comment type="caution">
    <text evidence="1">The sequence shown here is derived from an EMBL/GenBank/DDBJ whole genome shotgun (WGS) entry which is preliminary data.</text>
</comment>
<dbReference type="RefSeq" id="WP_004618666.1">
    <property type="nucleotide sequence ID" value="NZ_APMP01000009.1"/>
</dbReference>
<protein>
    <submittedName>
        <fullName evidence="1">Transcriptional regulator, TetR family</fullName>
    </submittedName>
</protein>
<dbReference type="InterPro" id="IPR009057">
    <property type="entry name" value="Homeodomain-like_sf"/>
</dbReference>
<sequence>MTAASPLREDILDRAAAAALALAADRPWPAIALRDIAAKAEVPFAELYVAADSKRGVLAHLSARFDRAALGVDYAESAPVHDRLFDAAMARLEAMEPHRAALIAIAKADGPLLAVIRFPKTARAILEAAGVEATAARLAAMTAVWARAVQVWRDDEGALNRTMAELDKRLKQMAEQLGKIGAGF</sequence>
<gene>
    <name evidence="1" type="ORF">OR37_01916</name>
</gene>
<evidence type="ECO:0000313" key="1">
    <source>
        <dbReference type="EMBL" id="ENZ82105.1"/>
    </source>
</evidence>
<accession>R0D0W2</accession>
<dbReference type="eggNOG" id="COG1309">
    <property type="taxonomic scope" value="Bacteria"/>
</dbReference>
<reference evidence="1 2" key="1">
    <citation type="journal article" date="2013" name="Genome Announc.">
        <title>Draft Genome Sequence for Caulobacter sp. Strain OR37, a Bacterium Tolerant to Heavy Metals.</title>
        <authorList>
            <person name="Utturkar S.M."/>
            <person name="Bollmann A."/>
            <person name="Brzoska R.M."/>
            <person name="Klingeman D.M."/>
            <person name="Epstein S.E."/>
            <person name="Palumbo A.V."/>
            <person name="Brown S.D."/>
        </authorList>
    </citation>
    <scope>NUCLEOTIDE SEQUENCE [LARGE SCALE GENOMIC DNA]</scope>
    <source>
        <strain evidence="1 2">OR37</strain>
    </source>
</reference>
<dbReference type="Gene3D" id="1.10.357.10">
    <property type="entry name" value="Tetracycline Repressor, domain 2"/>
    <property type="match status" value="1"/>
</dbReference>
<dbReference type="EMBL" id="APMP01000009">
    <property type="protein sequence ID" value="ENZ82105.1"/>
    <property type="molecule type" value="Genomic_DNA"/>
</dbReference>
<dbReference type="Proteomes" id="UP000013063">
    <property type="component" value="Unassembled WGS sequence"/>
</dbReference>
<dbReference type="AlphaFoldDB" id="R0D0W2"/>
<dbReference type="OrthoDB" id="7828598at2"/>
<dbReference type="STRING" id="1292034.OR37_01916"/>
<keyword evidence="2" id="KW-1185">Reference proteome</keyword>
<dbReference type="SUPFAM" id="SSF46689">
    <property type="entry name" value="Homeodomain-like"/>
    <property type="match status" value="1"/>
</dbReference>